<dbReference type="AlphaFoldDB" id="A0AAN9GMA3"/>
<evidence type="ECO:0000256" key="10">
    <source>
        <dbReference type="ARBA" id="ARBA00023027"/>
    </source>
</evidence>
<evidence type="ECO:0000256" key="4">
    <source>
        <dbReference type="ARBA" id="ARBA00022490"/>
    </source>
</evidence>
<sequence>MSKPQGFEFWRTKLRSAKFVVAPMVDQSELAWRILSRRYGAELCYTPMLHASVFIRDANYRKESLQTCEEDRPMIVQFCANDPDTFLKAAKLAEDHCDAVDLNIGCPQSIARRGHYGAFLQDEWEVLEKMVKTCHENLKVPITCKIRVFPSVEKTVKYAKMLEAAGCQLLTVHGRTIDQKGVQTGLACWKIIKAVREAVNIPVFANGNIQYLEDVHQCLKETGVQGVMTAEGNLHNPALFHGLSPPIWQMAEEYLALAEKYPCPTSHVRGHLFKIFHHALHIHRDIRELVASVRTIAEFKDVTARLKERCQADVEEYEQNPEEAKSHFKLPHPYWICQPYVRPGPDANSDPEKREVRDELNQKKEELLDSIREYGLSKKQLKKRLKHPSKNFDPNKKLRFDTCLTCPNPKGSRCEFSLCKGCCRQQASKEILDCEAHGMQYKTKAAKLETSAHSQLQNDSKIRVPSSDNEEHLLTSEPHNRKLNRSVSPMSESRNLSENVEKSTSPQEADVASIDL</sequence>
<comment type="catalytic activity">
    <reaction evidence="14">
        <text>5,6-dihydrouridine(17) in tRNA + NAD(+) = uridine(17) in tRNA + NADH + H(+)</text>
        <dbReference type="Rhea" id="RHEA:53372"/>
        <dbReference type="Rhea" id="RHEA-COMP:13541"/>
        <dbReference type="Rhea" id="RHEA-COMP:13542"/>
        <dbReference type="ChEBI" id="CHEBI:15378"/>
        <dbReference type="ChEBI" id="CHEBI:57540"/>
        <dbReference type="ChEBI" id="CHEBI:57945"/>
        <dbReference type="ChEBI" id="CHEBI:65315"/>
        <dbReference type="ChEBI" id="CHEBI:74443"/>
        <dbReference type="EC" id="1.3.1.88"/>
    </reaction>
    <physiologicalReaction direction="right-to-left" evidence="14">
        <dbReference type="Rhea" id="RHEA:53374"/>
    </physiologicalReaction>
</comment>
<dbReference type="EC" id="1.3.1.88" evidence="13"/>
<keyword evidence="6" id="KW-0288">FMN</keyword>
<feature type="region of interest" description="Disordered" evidence="21">
    <location>
        <begin position="453"/>
        <end position="516"/>
    </location>
</feature>
<evidence type="ECO:0000259" key="22">
    <source>
        <dbReference type="Pfam" id="PF01207"/>
    </source>
</evidence>
<evidence type="ECO:0000256" key="7">
    <source>
        <dbReference type="ARBA" id="ARBA00022694"/>
    </source>
</evidence>
<dbReference type="InterPro" id="IPR013785">
    <property type="entry name" value="Aldolase_TIM"/>
</dbReference>
<evidence type="ECO:0000313" key="23">
    <source>
        <dbReference type="EMBL" id="KAK7113131.1"/>
    </source>
</evidence>
<evidence type="ECO:0000256" key="13">
    <source>
        <dbReference type="ARBA" id="ARBA00038890"/>
    </source>
</evidence>
<keyword evidence="11" id="KW-0539">Nucleus</keyword>
<dbReference type="GO" id="GO:0050660">
    <property type="term" value="F:flavin adenine dinucleotide binding"/>
    <property type="evidence" value="ECO:0007669"/>
    <property type="project" value="InterPro"/>
</dbReference>
<evidence type="ECO:0000256" key="3">
    <source>
        <dbReference type="ARBA" id="ARBA00004496"/>
    </source>
</evidence>
<evidence type="ECO:0000256" key="5">
    <source>
        <dbReference type="ARBA" id="ARBA00022630"/>
    </source>
</evidence>
<dbReference type="PROSITE" id="PS01136">
    <property type="entry name" value="UPF0034"/>
    <property type="match status" value="1"/>
</dbReference>
<comment type="subcellular location">
    <subcellularLocation>
        <location evidence="3">Cytoplasm</location>
    </subcellularLocation>
    <subcellularLocation>
        <location evidence="2">Nucleus</location>
    </subcellularLocation>
</comment>
<evidence type="ECO:0000256" key="21">
    <source>
        <dbReference type="SAM" id="MobiDB-lite"/>
    </source>
</evidence>
<evidence type="ECO:0000256" key="15">
    <source>
        <dbReference type="ARBA" id="ARBA00047652"/>
    </source>
</evidence>
<dbReference type="SUPFAM" id="SSF51395">
    <property type="entry name" value="FMN-linked oxidoreductases"/>
    <property type="match status" value="1"/>
</dbReference>
<comment type="cofactor">
    <cofactor evidence="1">
        <name>FMN</name>
        <dbReference type="ChEBI" id="CHEBI:58210"/>
    </cofactor>
</comment>
<comment type="catalytic activity">
    <reaction evidence="15">
        <text>5,6-dihydrouridine(16) in tRNA + NADP(+) = uridine(16) in tRNA + NADPH + H(+)</text>
        <dbReference type="Rhea" id="RHEA:53376"/>
        <dbReference type="Rhea" id="RHEA-COMP:13543"/>
        <dbReference type="Rhea" id="RHEA-COMP:13544"/>
        <dbReference type="ChEBI" id="CHEBI:15378"/>
        <dbReference type="ChEBI" id="CHEBI:57783"/>
        <dbReference type="ChEBI" id="CHEBI:58349"/>
        <dbReference type="ChEBI" id="CHEBI:65315"/>
        <dbReference type="ChEBI" id="CHEBI:74443"/>
        <dbReference type="EC" id="1.3.1.88"/>
    </reaction>
    <physiologicalReaction direction="right-to-left" evidence="15">
        <dbReference type="Rhea" id="RHEA:53378"/>
    </physiologicalReaction>
</comment>
<evidence type="ECO:0000256" key="12">
    <source>
        <dbReference type="ARBA" id="ARBA00038313"/>
    </source>
</evidence>
<evidence type="ECO:0000256" key="17">
    <source>
        <dbReference type="ARBA" id="ARBA00049467"/>
    </source>
</evidence>
<keyword evidence="10" id="KW-0520">NAD</keyword>
<dbReference type="CDD" id="cd02801">
    <property type="entry name" value="DUS_like_FMN"/>
    <property type="match status" value="1"/>
</dbReference>
<keyword evidence="5" id="KW-0285">Flavoprotein</keyword>
<evidence type="ECO:0000256" key="18">
    <source>
        <dbReference type="ARBA" id="ARBA00053643"/>
    </source>
</evidence>
<proteinExistence type="inferred from homology"/>
<reference evidence="23 24" key="1">
    <citation type="submission" date="2024-02" db="EMBL/GenBank/DDBJ databases">
        <title>Chromosome-scale genome assembly of the rough periwinkle Littorina saxatilis.</title>
        <authorList>
            <person name="De Jode A."/>
            <person name="Faria R."/>
            <person name="Formenti G."/>
            <person name="Sims Y."/>
            <person name="Smith T.P."/>
            <person name="Tracey A."/>
            <person name="Wood J.M.D."/>
            <person name="Zagrodzka Z.B."/>
            <person name="Johannesson K."/>
            <person name="Butlin R.K."/>
            <person name="Leder E.H."/>
        </authorList>
    </citation>
    <scope>NUCLEOTIDE SEQUENCE [LARGE SCALE GENOMIC DNA]</scope>
    <source>
        <strain evidence="23">Snail1</strain>
        <tissue evidence="23">Muscle</tissue>
    </source>
</reference>
<dbReference type="PANTHER" id="PTHR11082:SF5">
    <property type="entry name" value="TRNA-DIHYDROURIDINE(16_17) SYNTHASE [NAD(P)(+)]-LIKE"/>
    <property type="match status" value="1"/>
</dbReference>
<evidence type="ECO:0000256" key="14">
    <source>
        <dbReference type="ARBA" id="ARBA00047287"/>
    </source>
</evidence>
<gene>
    <name evidence="23" type="ORF">V1264_012477</name>
</gene>
<dbReference type="Pfam" id="PF01207">
    <property type="entry name" value="Dus"/>
    <property type="match status" value="1"/>
</dbReference>
<name>A0AAN9GMA3_9CAEN</name>
<accession>A0AAN9GMA3</accession>
<dbReference type="InterPro" id="IPR035587">
    <property type="entry name" value="DUS-like_FMN-bd"/>
</dbReference>
<keyword evidence="8" id="KW-0521">NADP</keyword>
<dbReference type="GO" id="GO:0017150">
    <property type="term" value="F:tRNA dihydrouridine synthase activity"/>
    <property type="evidence" value="ECO:0007669"/>
    <property type="project" value="InterPro"/>
</dbReference>
<evidence type="ECO:0000256" key="9">
    <source>
        <dbReference type="ARBA" id="ARBA00023002"/>
    </source>
</evidence>
<dbReference type="GO" id="GO:0005737">
    <property type="term" value="C:cytoplasm"/>
    <property type="evidence" value="ECO:0007669"/>
    <property type="project" value="UniProtKB-SubCell"/>
</dbReference>
<evidence type="ECO:0000256" key="6">
    <source>
        <dbReference type="ARBA" id="ARBA00022643"/>
    </source>
</evidence>
<keyword evidence="4" id="KW-0963">Cytoplasm</keyword>
<comment type="function">
    <text evidence="18">Catalyzes the synthesis of dihydrouridine, a modified base found in the D-loop of most tRNAs. Specifically modifies U16 and U17 in cytoplasmic tRNAs. Affects the level of some mature tRNA and thereby the total cellular translation.</text>
</comment>
<feature type="domain" description="DUS-like FMN-binding" evidence="22">
    <location>
        <begin position="21"/>
        <end position="307"/>
    </location>
</feature>
<evidence type="ECO:0000256" key="20">
    <source>
        <dbReference type="ARBA" id="ARBA00077078"/>
    </source>
</evidence>
<dbReference type="PANTHER" id="PTHR11082">
    <property type="entry name" value="TRNA-DIHYDROURIDINE SYNTHASE"/>
    <property type="match status" value="1"/>
</dbReference>
<feature type="compositionally biased region" description="Basic and acidic residues" evidence="21">
    <location>
        <begin position="469"/>
        <end position="480"/>
    </location>
</feature>
<evidence type="ECO:0000256" key="11">
    <source>
        <dbReference type="ARBA" id="ARBA00023242"/>
    </source>
</evidence>
<evidence type="ECO:0000313" key="24">
    <source>
        <dbReference type="Proteomes" id="UP001374579"/>
    </source>
</evidence>
<dbReference type="Gene3D" id="3.20.20.70">
    <property type="entry name" value="Aldolase class I"/>
    <property type="match status" value="1"/>
</dbReference>
<dbReference type="Proteomes" id="UP001374579">
    <property type="component" value="Unassembled WGS sequence"/>
</dbReference>
<keyword evidence="9" id="KW-0560">Oxidoreductase</keyword>
<protein>
    <recommendedName>
        <fullName evidence="19">tRNA-dihydrouridine(16/17) synthase [NAD(P)(+)]-like</fullName>
        <ecNumber evidence="13">1.3.1.88</ecNumber>
    </recommendedName>
    <alternativeName>
        <fullName evidence="20">tRNA-dihydrouridine synthase 1-like</fullName>
    </alternativeName>
</protein>
<keyword evidence="7" id="KW-0819">tRNA processing</keyword>
<organism evidence="23 24">
    <name type="scientific">Littorina saxatilis</name>
    <dbReference type="NCBI Taxonomy" id="31220"/>
    <lineage>
        <taxon>Eukaryota</taxon>
        <taxon>Metazoa</taxon>
        <taxon>Spiralia</taxon>
        <taxon>Lophotrochozoa</taxon>
        <taxon>Mollusca</taxon>
        <taxon>Gastropoda</taxon>
        <taxon>Caenogastropoda</taxon>
        <taxon>Littorinimorpha</taxon>
        <taxon>Littorinoidea</taxon>
        <taxon>Littorinidae</taxon>
        <taxon>Littorina</taxon>
    </lineage>
</organism>
<keyword evidence="24" id="KW-1185">Reference proteome</keyword>
<evidence type="ECO:0000256" key="16">
    <source>
        <dbReference type="ARBA" id="ARBA00048934"/>
    </source>
</evidence>
<feature type="compositionally biased region" description="Polar residues" evidence="21">
    <location>
        <begin position="485"/>
        <end position="507"/>
    </location>
</feature>
<comment type="similarity">
    <text evidence="12">Belongs to the Dus family. Dus1 subfamily.</text>
</comment>
<comment type="catalytic activity">
    <reaction evidence="16">
        <text>5,6-dihydrouridine(16) in tRNA + NAD(+) = uridine(16) in tRNA + NADH + H(+)</text>
        <dbReference type="Rhea" id="RHEA:53380"/>
        <dbReference type="Rhea" id="RHEA-COMP:13543"/>
        <dbReference type="Rhea" id="RHEA-COMP:13544"/>
        <dbReference type="ChEBI" id="CHEBI:15378"/>
        <dbReference type="ChEBI" id="CHEBI:57540"/>
        <dbReference type="ChEBI" id="CHEBI:57945"/>
        <dbReference type="ChEBI" id="CHEBI:65315"/>
        <dbReference type="ChEBI" id="CHEBI:74443"/>
        <dbReference type="EC" id="1.3.1.88"/>
    </reaction>
    <physiologicalReaction direction="right-to-left" evidence="16">
        <dbReference type="Rhea" id="RHEA:53382"/>
    </physiologicalReaction>
</comment>
<comment type="caution">
    <text evidence="23">The sequence shown here is derived from an EMBL/GenBank/DDBJ whole genome shotgun (WGS) entry which is preliminary data.</text>
</comment>
<evidence type="ECO:0000256" key="1">
    <source>
        <dbReference type="ARBA" id="ARBA00001917"/>
    </source>
</evidence>
<evidence type="ECO:0000256" key="19">
    <source>
        <dbReference type="ARBA" id="ARBA00068883"/>
    </source>
</evidence>
<dbReference type="InterPro" id="IPR018517">
    <property type="entry name" value="tRNA_hU_synthase_CS"/>
</dbReference>
<dbReference type="FunFam" id="3.20.20.70:FF:000081">
    <property type="entry name" value="Dihydrouridine synthase 1 like"/>
    <property type="match status" value="1"/>
</dbReference>
<dbReference type="EMBL" id="JBAMIC010000002">
    <property type="protein sequence ID" value="KAK7113131.1"/>
    <property type="molecule type" value="Genomic_DNA"/>
</dbReference>
<comment type="catalytic activity">
    <reaction evidence="17">
        <text>5,6-dihydrouridine(17) in tRNA + NADP(+) = uridine(17) in tRNA + NADPH + H(+)</text>
        <dbReference type="Rhea" id="RHEA:53368"/>
        <dbReference type="Rhea" id="RHEA-COMP:13541"/>
        <dbReference type="Rhea" id="RHEA-COMP:13542"/>
        <dbReference type="ChEBI" id="CHEBI:15378"/>
        <dbReference type="ChEBI" id="CHEBI:57783"/>
        <dbReference type="ChEBI" id="CHEBI:58349"/>
        <dbReference type="ChEBI" id="CHEBI:65315"/>
        <dbReference type="ChEBI" id="CHEBI:74443"/>
        <dbReference type="EC" id="1.3.1.88"/>
    </reaction>
    <physiologicalReaction direction="right-to-left" evidence="17">
        <dbReference type="Rhea" id="RHEA:53370"/>
    </physiologicalReaction>
</comment>
<dbReference type="GO" id="GO:0005634">
    <property type="term" value="C:nucleus"/>
    <property type="evidence" value="ECO:0007669"/>
    <property type="project" value="UniProtKB-SubCell"/>
</dbReference>
<evidence type="ECO:0000256" key="8">
    <source>
        <dbReference type="ARBA" id="ARBA00022857"/>
    </source>
</evidence>
<evidence type="ECO:0000256" key="2">
    <source>
        <dbReference type="ARBA" id="ARBA00004123"/>
    </source>
</evidence>